<feature type="domain" description="TNase-like" evidence="1">
    <location>
        <begin position="21"/>
        <end position="125"/>
    </location>
</feature>
<dbReference type="Gene3D" id="2.40.50.90">
    <property type="match status" value="1"/>
</dbReference>
<sequence>MRSLLSKIALLLYIVPVLVFADYKAEVVRVVDGDTVNLNVHIWPGLTQQISLRLAGVNTPEKRASAECERLAAKKATEFTLWFLEGVESVTVTDVKLGKYAGRVLGKIQVGGVDLGQALIETGHALPYDGGHRGPWCSDPIKPP</sequence>
<dbReference type="PROSITE" id="PS50830">
    <property type="entry name" value="TNASE_3"/>
    <property type="match status" value="1"/>
</dbReference>
<dbReference type="AlphaFoldDB" id="A0A558E0V6"/>
<accession>A0A558E0V6</accession>
<dbReference type="EMBL" id="VMNH01000009">
    <property type="protein sequence ID" value="TVO75151.1"/>
    <property type="molecule type" value="Genomic_DNA"/>
</dbReference>
<dbReference type="InterPro" id="IPR016071">
    <property type="entry name" value="Staphylococal_nuclease_OB-fold"/>
</dbReference>
<protein>
    <submittedName>
        <fullName evidence="2">Thermonuclease family protein</fullName>
    </submittedName>
</protein>
<keyword evidence="3" id="KW-1185">Reference proteome</keyword>
<gene>
    <name evidence="2" type="ORF">FHP88_09055</name>
</gene>
<proteinExistence type="predicted"/>
<dbReference type="RefSeq" id="WP_144358724.1">
    <property type="nucleotide sequence ID" value="NZ_VMNH01000009.1"/>
</dbReference>
<evidence type="ECO:0000313" key="3">
    <source>
        <dbReference type="Proteomes" id="UP000316649"/>
    </source>
</evidence>
<dbReference type="SUPFAM" id="SSF50199">
    <property type="entry name" value="Staphylococcal nuclease"/>
    <property type="match status" value="1"/>
</dbReference>
<comment type="caution">
    <text evidence="2">The sequence shown here is derived from an EMBL/GenBank/DDBJ whole genome shotgun (WGS) entry which is preliminary data.</text>
</comment>
<dbReference type="OrthoDB" id="309040at2"/>
<dbReference type="SMART" id="SM00318">
    <property type="entry name" value="SNc"/>
    <property type="match status" value="1"/>
</dbReference>
<dbReference type="Proteomes" id="UP000316649">
    <property type="component" value="Unassembled WGS sequence"/>
</dbReference>
<evidence type="ECO:0000313" key="2">
    <source>
        <dbReference type="EMBL" id="TVO75151.1"/>
    </source>
</evidence>
<reference evidence="2 3" key="1">
    <citation type="submission" date="2019-07" db="EMBL/GenBank/DDBJ databases">
        <title>The pathways for chlorine oxyanion respiration interact through the shared metabolite chlorate.</title>
        <authorList>
            <person name="Barnum T.P."/>
            <person name="Cheng Y."/>
            <person name="Hill K.A."/>
            <person name="Lucas L.N."/>
            <person name="Carlson H.K."/>
            <person name="Coates J.D."/>
        </authorList>
    </citation>
    <scope>NUCLEOTIDE SEQUENCE [LARGE SCALE GENOMIC DNA]</scope>
    <source>
        <strain evidence="2 3">BK-1</strain>
    </source>
</reference>
<dbReference type="Pfam" id="PF00565">
    <property type="entry name" value="SNase"/>
    <property type="match status" value="1"/>
</dbReference>
<name>A0A558E0V6_9GAMM</name>
<dbReference type="InterPro" id="IPR035437">
    <property type="entry name" value="SNase_OB-fold_sf"/>
</dbReference>
<organism evidence="2 3">
    <name type="scientific">Sedimenticola selenatireducens</name>
    <dbReference type="NCBI Taxonomy" id="191960"/>
    <lineage>
        <taxon>Bacteria</taxon>
        <taxon>Pseudomonadati</taxon>
        <taxon>Pseudomonadota</taxon>
        <taxon>Gammaproteobacteria</taxon>
        <taxon>Chromatiales</taxon>
        <taxon>Sedimenticolaceae</taxon>
        <taxon>Sedimenticola</taxon>
    </lineage>
</organism>
<evidence type="ECO:0000259" key="1">
    <source>
        <dbReference type="PROSITE" id="PS50830"/>
    </source>
</evidence>